<evidence type="ECO:0000313" key="1">
    <source>
        <dbReference type="EMBL" id="AWI81044.1"/>
    </source>
</evidence>
<name>A0A2U8H5U8_9RHOO</name>
<dbReference type="Proteomes" id="UP000244902">
    <property type="component" value="Chromosome"/>
</dbReference>
<sequence>MMCLLASILQPPQTVRSKTRIRLLAARGHSQVVRLQIHLEPGIVRRFNSCAHARLLAKVALPACVQRDEGQIVSGFPL</sequence>
<dbReference type="AlphaFoldDB" id="A0A2U8H5U8"/>
<accession>A0A2U8H5U8</accession>
<evidence type="ECO:0000313" key="2">
    <source>
        <dbReference type="Proteomes" id="UP000244902"/>
    </source>
</evidence>
<proteinExistence type="predicted"/>
<protein>
    <submittedName>
        <fullName evidence="1">Uncharacterized protein</fullName>
    </submittedName>
</protein>
<reference evidence="1 2" key="1">
    <citation type="submission" date="2017-06" db="EMBL/GenBank/DDBJ databases">
        <title>Azoarcus sp. TSNA42 complete genome sequence.</title>
        <authorList>
            <person name="Woo J.-H."/>
            <person name="Kim H.-S."/>
        </authorList>
    </citation>
    <scope>NUCLEOTIDE SEQUENCE [LARGE SCALE GENOMIC DNA]</scope>
    <source>
        <strain evidence="1 2">TSNA42</strain>
    </source>
</reference>
<gene>
    <name evidence="1" type="ORF">CEW87_17740</name>
</gene>
<organism evidence="1 2">
    <name type="scientific">Parazoarcus communis</name>
    <dbReference type="NCBI Taxonomy" id="41977"/>
    <lineage>
        <taxon>Bacteria</taxon>
        <taxon>Pseudomonadati</taxon>
        <taxon>Pseudomonadota</taxon>
        <taxon>Betaproteobacteria</taxon>
        <taxon>Rhodocyclales</taxon>
        <taxon>Zoogloeaceae</taxon>
        <taxon>Parazoarcus</taxon>
    </lineage>
</organism>
<dbReference type="EMBL" id="CP022188">
    <property type="protein sequence ID" value="AWI81044.1"/>
    <property type="molecule type" value="Genomic_DNA"/>
</dbReference>